<proteinExistence type="predicted"/>
<dbReference type="Proteomes" id="UP000053354">
    <property type="component" value="Chromosome"/>
</dbReference>
<keyword evidence="2" id="KW-0812">Transmembrane</keyword>
<protein>
    <recommendedName>
        <fullName evidence="5">Resolvase HTH domain-containing protein</fullName>
    </recommendedName>
</protein>
<dbReference type="InterPro" id="IPR046118">
    <property type="entry name" value="DUF6115"/>
</dbReference>
<evidence type="ECO:0008006" key="5">
    <source>
        <dbReference type="Google" id="ProtNLM"/>
    </source>
</evidence>
<reference evidence="3" key="1">
    <citation type="submission" date="2016-10" db="EMBL/GenBank/DDBJ databases">
        <authorList>
            <person name="See-Too W.S."/>
        </authorList>
    </citation>
    <scope>NUCLEOTIDE SEQUENCE</scope>
    <source>
        <strain evidence="3">L10.15</strain>
    </source>
</reference>
<keyword evidence="1" id="KW-0175">Coiled coil</keyword>
<evidence type="ECO:0000256" key="1">
    <source>
        <dbReference type="SAM" id="Coils"/>
    </source>
</evidence>
<feature type="transmembrane region" description="Helical" evidence="2">
    <location>
        <begin position="6"/>
        <end position="23"/>
    </location>
</feature>
<dbReference type="OrthoDB" id="2887014at2"/>
<feature type="coiled-coil region" evidence="1">
    <location>
        <begin position="25"/>
        <end position="63"/>
    </location>
</feature>
<dbReference type="Pfam" id="PF19610">
    <property type="entry name" value="DUF6115"/>
    <property type="match status" value="1"/>
</dbReference>
<accession>A0A1B1S0K3</accession>
<evidence type="ECO:0000256" key="2">
    <source>
        <dbReference type="SAM" id="Phobius"/>
    </source>
</evidence>
<dbReference type="STRING" id="1302659.I858_006660"/>
<dbReference type="KEGG" id="pll:I858_006660"/>
<keyword evidence="2" id="KW-1133">Transmembrane helix</keyword>
<keyword evidence="2" id="KW-0472">Membrane</keyword>
<keyword evidence="4" id="KW-1185">Reference proteome</keyword>
<evidence type="ECO:0000313" key="3">
    <source>
        <dbReference type="EMBL" id="ANU26706.1"/>
    </source>
</evidence>
<sequence length="143" mass="16743">MEWLLIVISIVLMLVNILLILTVKKQRIENESTKVQEKMAEFVAQLEEENNELYNKLTIYIKERENQLAERVGRLEQKAVLTIEKTDREEKTTVETEKIVQLSKQGFSSKQIAKVLQVDFGEVELIVNMNHKRHSSFTRDEVL</sequence>
<name>A0A1B1S0K3_9BACL</name>
<dbReference type="AlphaFoldDB" id="A0A1B1S0K3"/>
<dbReference type="RefSeq" id="WP_049693916.1">
    <property type="nucleotide sequence ID" value="NZ_CP016540.2"/>
</dbReference>
<organism evidence="3 4">
    <name type="scientific">Planococcus versutus</name>
    <dbReference type="NCBI Taxonomy" id="1302659"/>
    <lineage>
        <taxon>Bacteria</taxon>
        <taxon>Bacillati</taxon>
        <taxon>Bacillota</taxon>
        <taxon>Bacilli</taxon>
        <taxon>Bacillales</taxon>
        <taxon>Caryophanaceae</taxon>
        <taxon>Planococcus</taxon>
    </lineage>
</organism>
<evidence type="ECO:0000313" key="4">
    <source>
        <dbReference type="Proteomes" id="UP000053354"/>
    </source>
</evidence>
<dbReference type="EMBL" id="CP016540">
    <property type="protein sequence ID" value="ANU26706.1"/>
    <property type="molecule type" value="Genomic_DNA"/>
</dbReference>
<gene>
    <name evidence="3" type="ORF">I858_006660</name>
</gene>